<dbReference type="AlphaFoldDB" id="A0A0H5BKX6"/>
<proteinExistence type="inferred from homology"/>
<dbReference type="PANTHER" id="PTHR10381:SF11">
    <property type="entry name" value="ATP-DEPENDENT CLP PROTEASE PROTEOLYTIC SUBUNIT, MITOCHONDRIAL"/>
    <property type="match status" value="1"/>
</dbReference>
<keyword evidence="3" id="KW-0645">Protease</keyword>
<dbReference type="GO" id="GO:0006515">
    <property type="term" value="P:protein quality control for misfolded or incompletely synthesized proteins"/>
    <property type="evidence" value="ECO:0007669"/>
    <property type="project" value="TreeGrafter"/>
</dbReference>
<dbReference type="GO" id="GO:0009368">
    <property type="term" value="C:endopeptidase Clp complex"/>
    <property type="evidence" value="ECO:0007669"/>
    <property type="project" value="TreeGrafter"/>
</dbReference>
<dbReference type="EMBL" id="AB996604">
    <property type="protein sequence ID" value="BAS01980.1"/>
    <property type="molecule type" value="Genomic_DNA"/>
</dbReference>
<evidence type="ECO:0000256" key="2">
    <source>
        <dbReference type="RuleBase" id="RU003567"/>
    </source>
</evidence>
<keyword evidence="3" id="KW-0542">Nucleomorph</keyword>
<sequence length="266" mass="30512">MIIRDKVLNNFHPYFSLMPIWRYSGPFPMLKYNRKYLVDYKKIKCIYFNKVSSIENQETCIENFLSDNKLLFITGEINDLLLGSIFNNYLYFYKKNSSDYIKILINSPGGSTMAGLSIVDIIHASSIPTCTVSLGISASISSVVLCTGKKGYRSSFPNSRILLYQPLGGVQGNSIDIEIQTKELLYLRNNINYILSKNTGQEVEKIEIDSDNERYLTPKDALEYGIIDSVLNTSKHNSQQFSEIGDIYYTKKENINWNNLKYLFIN</sequence>
<evidence type="ECO:0000313" key="3">
    <source>
        <dbReference type="EMBL" id="BAS01980.1"/>
    </source>
</evidence>
<keyword evidence="3" id="KW-0378">Hydrolase</keyword>
<dbReference type="InterPro" id="IPR001907">
    <property type="entry name" value="ClpP"/>
</dbReference>
<evidence type="ECO:0000256" key="1">
    <source>
        <dbReference type="ARBA" id="ARBA00007039"/>
    </source>
</evidence>
<dbReference type="PRINTS" id="PR00127">
    <property type="entry name" value="CLPPROTEASEP"/>
</dbReference>
<comment type="similarity">
    <text evidence="1 2">Belongs to the peptidase S14 family.</text>
</comment>
<geneLocation type="nucleomorph" evidence="3"/>
<dbReference type="InterPro" id="IPR029045">
    <property type="entry name" value="ClpP/crotonase-like_dom_sf"/>
</dbReference>
<dbReference type="InterPro" id="IPR023562">
    <property type="entry name" value="ClpP/TepA"/>
</dbReference>
<dbReference type="SUPFAM" id="SSF52096">
    <property type="entry name" value="ClpP/crotonase"/>
    <property type="match status" value="1"/>
</dbReference>
<name>A0A0H5BKX6_9EUKA</name>
<organism evidence="3">
    <name type="scientific">Amorphochlora amoebiformis</name>
    <dbReference type="NCBI Taxonomy" id="1561963"/>
    <lineage>
        <taxon>Eukaryota</taxon>
        <taxon>Sar</taxon>
        <taxon>Rhizaria</taxon>
        <taxon>Cercozoa</taxon>
        <taxon>Chlorarachniophyceae</taxon>
        <taxon>Amorphochlora</taxon>
    </lineage>
</organism>
<dbReference type="PANTHER" id="PTHR10381">
    <property type="entry name" value="ATP-DEPENDENT CLP PROTEASE PROTEOLYTIC SUBUNIT"/>
    <property type="match status" value="1"/>
</dbReference>
<dbReference type="CDD" id="cd07017">
    <property type="entry name" value="S14_ClpP_2"/>
    <property type="match status" value="1"/>
</dbReference>
<dbReference type="GO" id="GO:0004176">
    <property type="term" value="F:ATP-dependent peptidase activity"/>
    <property type="evidence" value="ECO:0007669"/>
    <property type="project" value="InterPro"/>
</dbReference>
<dbReference type="GO" id="GO:0051117">
    <property type="term" value="F:ATPase binding"/>
    <property type="evidence" value="ECO:0007669"/>
    <property type="project" value="TreeGrafter"/>
</dbReference>
<dbReference type="GO" id="GO:0004252">
    <property type="term" value="F:serine-type endopeptidase activity"/>
    <property type="evidence" value="ECO:0007669"/>
    <property type="project" value="InterPro"/>
</dbReference>
<gene>
    <name evidence="3" type="primary">clpP-2</name>
</gene>
<protein>
    <recommendedName>
        <fullName evidence="2">ATP-dependent Clp protease proteolytic subunit</fullName>
    </recommendedName>
</protein>
<dbReference type="Gene3D" id="3.90.226.10">
    <property type="entry name" value="2-enoyl-CoA Hydratase, Chain A, domain 1"/>
    <property type="match status" value="1"/>
</dbReference>
<accession>A0A0H5BKX6</accession>
<dbReference type="Pfam" id="PF00574">
    <property type="entry name" value="CLP_protease"/>
    <property type="match status" value="1"/>
</dbReference>
<reference evidence="3" key="1">
    <citation type="journal article" date="2015" name="Genome Biol. Evol.">
        <title>Nucleomorph Genome Sequences of Two Chlorarachniophytes, Amorphochlora amoebiformis and Lotharella vacuolata.</title>
        <authorList>
            <person name="Suzuki S."/>
            <person name="Shirato S."/>
            <person name="Hirakawa Y."/>
            <person name="Ishida K."/>
        </authorList>
    </citation>
    <scope>NUCLEOTIDE SEQUENCE</scope>
    <source>
        <strain evidence="3">CCMP2058</strain>
    </source>
</reference>